<accession>A0ABY6P642</accession>
<dbReference type="RefSeq" id="WP_265385048.1">
    <property type="nucleotide sequence ID" value="NZ_CP110617.1"/>
</dbReference>
<reference evidence="1" key="1">
    <citation type="submission" date="2022-10" db="EMBL/GenBank/DDBJ databases">
        <title>Rhodococcus sp.75.</title>
        <authorList>
            <person name="Sun M."/>
        </authorList>
    </citation>
    <scope>NUCLEOTIDE SEQUENCE</scope>
    <source>
        <strain evidence="1">75</strain>
        <plasmid evidence="1">unnamed2</plasmid>
    </source>
</reference>
<sequence length="356" mass="35495">MPPGFAATPTWQVDFAGNPVSVGDGFVGLVDTSSQTGHVVIQVVNQDGTLRFGVAAPPICSAFVVTRDGARRLLVTMSTTLATATVGTGTAHYYATARDLTTGAVVWGPTEVSGPWRGPGLIYGQHPVSQVGAVDSGAPMSVVDPRDGSSALTTSGAQRLVFEHDGDVVLADPGSSVSVSVTETTSGHRLWDSSTVDRPAGAAPGPATVTAAAGTVVTLAWTAADGTVLTGAYNLATGSLLADLGTTAVASAVADTTTRSTVLVGRAPGADLVVVDPAHGTARHVSSAALHGAAPSVATNGLLYARTASTTIAIALSDGHTVAHGGWQPPTATSANGTALVLPTDVARTYNALTPG</sequence>
<keyword evidence="1" id="KW-0614">Plasmid</keyword>
<dbReference type="EMBL" id="CP110617">
    <property type="protein sequence ID" value="UZJ26944.1"/>
    <property type="molecule type" value="Genomic_DNA"/>
</dbReference>
<proteinExistence type="predicted"/>
<dbReference type="Proteomes" id="UP001164965">
    <property type="component" value="Plasmid unnamed2"/>
</dbReference>
<evidence type="ECO:0000313" key="1">
    <source>
        <dbReference type="EMBL" id="UZJ26944.1"/>
    </source>
</evidence>
<geneLocation type="plasmid" evidence="1 2">
    <name>unnamed2</name>
</geneLocation>
<protein>
    <submittedName>
        <fullName evidence="1">Uncharacterized protein</fullName>
    </submittedName>
</protein>
<organism evidence="1 2">
    <name type="scientific">Rhodococcus antarcticus</name>
    <dbReference type="NCBI Taxonomy" id="2987751"/>
    <lineage>
        <taxon>Bacteria</taxon>
        <taxon>Bacillati</taxon>
        <taxon>Actinomycetota</taxon>
        <taxon>Actinomycetes</taxon>
        <taxon>Mycobacteriales</taxon>
        <taxon>Nocardiaceae</taxon>
        <taxon>Rhodococcus</taxon>
    </lineage>
</organism>
<name>A0ABY6P642_9NOCA</name>
<keyword evidence="2" id="KW-1185">Reference proteome</keyword>
<gene>
    <name evidence="1" type="ORF">RHODO2019_18835</name>
</gene>
<evidence type="ECO:0000313" key="2">
    <source>
        <dbReference type="Proteomes" id="UP001164965"/>
    </source>
</evidence>